<name>A0A814SSF6_9BILA</name>
<organism evidence="2 3">
    <name type="scientific">Adineta steineri</name>
    <dbReference type="NCBI Taxonomy" id="433720"/>
    <lineage>
        <taxon>Eukaryota</taxon>
        <taxon>Metazoa</taxon>
        <taxon>Spiralia</taxon>
        <taxon>Gnathifera</taxon>
        <taxon>Rotifera</taxon>
        <taxon>Eurotatoria</taxon>
        <taxon>Bdelloidea</taxon>
        <taxon>Adinetida</taxon>
        <taxon>Adinetidae</taxon>
        <taxon>Adineta</taxon>
    </lineage>
</organism>
<proteinExistence type="predicted"/>
<dbReference type="EMBL" id="CAJNON010000262">
    <property type="protein sequence ID" value="CAF1151946.1"/>
    <property type="molecule type" value="Genomic_DNA"/>
</dbReference>
<comment type="caution">
    <text evidence="2">The sequence shown here is derived from an EMBL/GenBank/DDBJ whole genome shotgun (WGS) entry which is preliminary data.</text>
</comment>
<evidence type="ECO:0000256" key="1">
    <source>
        <dbReference type="SAM" id="SignalP"/>
    </source>
</evidence>
<keyword evidence="1" id="KW-0732">Signal</keyword>
<evidence type="ECO:0000313" key="2">
    <source>
        <dbReference type="EMBL" id="CAF1151946.1"/>
    </source>
</evidence>
<accession>A0A814SSF6</accession>
<feature type="chain" id="PRO_5033007352" evidence="1">
    <location>
        <begin position="18"/>
        <end position="153"/>
    </location>
</feature>
<dbReference type="OrthoDB" id="10007310at2759"/>
<evidence type="ECO:0000313" key="3">
    <source>
        <dbReference type="Proteomes" id="UP000663891"/>
    </source>
</evidence>
<feature type="signal peptide" evidence="1">
    <location>
        <begin position="1"/>
        <end position="17"/>
    </location>
</feature>
<protein>
    <submittedName>
        <fullName evidence="2">Uncharacterized protein</fullName>
    </submittedName>
</protein>
<reference evidence="2" key="1">
    <citation type="submission" date="2021-02" db="EMBL/GenBank/DDBJ databases">
        <authorList>
            <person name="Nowell W R."/>
        </authorList>
    </citation>
    <scope>NUCLEOTIDE SEQUENCE</scope>
</reference>
<dbReference type="AlphaFoldDB" id="A0A814SSF6"/>
<dbReference type="Proteomes" id="UP000663891">
    <property type="component" value="Unassembled WGS sequence"/>
</dbReference>
<gene>
    <name evidence="2" type="ORF">VCS650_LOCUS22863</name>
</gene>
<sequence length="153" mass="16671">MIFILFICFYLNNQVLASLIFCPVTTTTTTISTRYSMTLSSPGMMSYSGTLLLSSNGNFIALITIPDSGSPQSAIQGTWSSSACATSMTLNAHNLYFLDLPKLTINNLTCTYTCGTNSDVLRTCTIVYKLKRLQATGTYSVTLDLSIPEEIND</sequence>